<dbReference type="KEGG" id="dpp:DICPUDRAFT_81148"/>
<dbReference type="AlphaFoldDB" id="F0ZSM6"/>
<dbReference type="eggNOG" id="KOG0696">
    <property type="taxonomic scope" value="Eukaryota"/>
</dbReference>
<dbReference type="PROSITE" id="PS50004">
    <property type="entry name" value="C2"/>
    <property type="match status" value="1"/>
</dbReference>
<name>F0ZSM6_DICPU</name>
<dbReference type="InterPro" id="IPR035892">
    <property type="entry name" value="C2_domain_sf"/>
</dbReference>
<keyword evidence="6" id="KW-1185">Reference proteome</keyword>
<accession>F0ZSM6</accession>
<keyword evidence="1" id="KW-0479">Metal-binding</keyword>
<evidence type="ECO:0000256" key="2">
    <source>
        <dbReference type="ARBA" id="ARBA00022837"/>
    </source>
</evidence>
<dbReference type="GO" id="GO:0046872">
    <property type="term" value="F:metal ion binding"/>
    <property type="evidence" value="ECO:0007669"/>
    <property type="project" value="UniProtKB-KW"/>
</dbReference>
<protein>
    <recommendedName>
        <fullName evidence="4">C2 domain-containing protein</fullName>
    </recommendedName>
</protein>
<dbReference type="PANTHER" id="PTHR45911:SF4">
    <property type="entry name" value="MULTIPLE C2 AND TRANSMEMBRANE DOMAIN-CONTAINING PROTEIN"/>
    <property type="match status" value="1"/>
</dbReference>
<sequence length="185" mass="20508">MSDIYGDILKAQQKQGNLGGKAALDEAEKRNKANEKNKAPKDKEGDWTYNLYIDNGIVLDGTDGNGLSDPYVVLVALGPNNKSKQVYRSSVQKKTLEPSWSEKGTMKFKDTYTQLRVELWDQDIIGRNDFIGSNIIDVKNHGAAQKFDTEVYKEKDGSKDLTGSVKFQFEKVGASIIGTGKFGAY</sequence>
<feature type="compositionally biased region" description="Basic and acidic residues" evidence="3">
    <location>
        <begin position="23"/>
        <end position="41"/>
    </location>
</feature>
<evidence type="ECO:0000259" key="4">
    <source>
        <dbReference type="PROSITE" id="PS50004"/>
    </source>
</evidence>
<reference evidence="6" key="1">
    <citation type="journal article" date="2011" name="Genome Biol.">
        <title>Comparative genomics of the social amoebae Dictyostelium discoideum and Dictyostelium purpureum.</title>
        <authorList>
            <consortium name="US DOE Joint Genome Institute (JGI-PGF)"/>
            <person name="Sucgang R."/>
            <person name="Kuo A."/>
            <person name="Tian X."/>
            <person name="Salerno W."/>
            <person name="Parikh A."/>
            <person name="Feasley C.L."/>
            <person name="Dalin E."/>
            <person name="Tu H."/>
            <person name="Huang E."/>
            <person name="Barry K."/>
            <person name="Lindquist E."/>
            <person name="Shapiro H."/>
            <person name="Bruce D."/>
            <person name="Schmutz J."/>
            <person name="Salamov A."/>
            <person name="Fey P."/>
            <person name="Gaudet P."/>
            <person name="Anjard C."/>
            <person name="Babu M.M."/>
            <person name="Basu S."/>
            <person name="Bushmanova Y."/>
            <person name="van der Wel H."/>
            <person name="Katoh-Kurasawa M."/>
            <person name="Dinh C."/>
            <person name="Coutinho P.M."/>
            <person name="Saito T."/>
            <person name="Elias M."/>
            <person name="Schaap P."/>
            <person name="Kay R.R."/>
            <person name="Henrissat B."/>
            <person name="Eichinger L."/>
            <person name="Rivero F."/>
            <person name="Putnam N.H."/>
            <person name="West C.M."/>
            <person name="Loomis W.F."/>
            <person name="Chisholm R.L."/>
            <person name="Shaulsky G."/>
            <person name="Strassmann J.E."/>
            <person name="Queller D.C."/>
            <person name="Kuspa A."/>
            <person name="Grigoriev I.V."/>
        </authorList>
    </citation>
    <scope>NUCLEOTIDE SEQUENCE [LARGE SCALE GENOMIC DNA]</scope>
    <source>
        <strain evidence="6">QSDP1</strain>
    </source>
</reference>
<dbReference type="InParanoid" id="F0ZSM6"/>
<dbReference type="VEuPathDB" id="AmoebaDB:DICPUDRAFT_81148"/>
<dbReference type="SUPFAM" id="SSF49562">
    <property type="entry name" value="C2 domain (Calcium/lipid-binding domain, CaLB)"/>
    <property type="match status" value="1"/>
</dbReference>
<dbReference type="Pfam" id="PF00168">
    <property type="entry name" value="C2"/>
    <property type="match status" value="1"/>
</dbReference>
<dbReference type="PRINTS" id="PR00360">
    <property type="entry name" value="C2DOMAIN"/>
</dbReference>
<evidence type="ECO:0000256" key="3">
    <source>
        <dbReference type="SAM" id="MobiDB-lite"/>
    </source>
</evidence>
<dbReference type="STRING" id="5786.F0ZSM6"/>
<dbReference type="SMART" id="SM00239">
    <property type="entry name" value="C2"/>
    <property type="match status" value="1"/>
</dbReference>
<evidence type="ECO:0000256" key="1">
    <source>
        <dbReference type="ARBA" id="ARBA00022723"/>
    </source>
</evidence>
<dbReference type="Proteomes" id="UP000001064">
    <property type="component" value="Unassembled WGS sequence"/>
</dbReference>
<organism evidence="5 6">
    <name type="scientific">Dictyostelium purpureum</name>
    <name type="common">Slime mold</name>
    <dbReference type="NCBI Taxonomy" id="5786"/>
    <lineage>
        <taxon>Eukaryota</taxon>
        <taxon>Amoebozoa</taxon>
        <taxon>Evosea</taxon>
        <taxon>Eumycetozoa</taxon>
        <taxon>Dictyostelia</taxon>
        <taxon>Dictyosteliales</taxon>
        <taxon>Dictyosteliaceae</taxon>
        <taxon>Dictyostelium</taxon>
    </lineage>
</organism>
<feature type="region of interest" description="Disordered" evidence="3">
    <location>
        <begin position="14"/>
        <end position="41"/>
    </location>
</feature>
<proteinExistence type="predicted"/>
<dbReference type="InterPro" id="IPR000008">
    <property type="entry name" value="C2_dom"/>
</dbReference>
<dbReference type="RefSeq" id="XP_003290412.1">
    <property type="nucleotide sequence ID" value="XM_003290364.1"/>
</dbReference>
<gene>
    <name evidence="5" type="ORF">DICPUDRAFT_81148</name>
</gene>
<dbReference type="GeneID" id="10504773"/>
<dbReference type="PANTHER" id="PTHR45911">
    <property type="entry name" value="C2 DOMAIN-CONTAINING PROTEIN"/>
    <property type="match status" value="1"/>
</dbReference>
<dbReference type="EMBL" id="GL871160">
    <property type="protein sequence ID" value="EGC33062.1"/>
    <property type="molecule type" value="Genomic_DNA"/>
</dbReference>
<evidence type="ECO:0000313" key="5">
    <source>
        <dbReference type="EMBL" id="EGC33062.1"/>
    </source>
</evidence>
<evidence type="ECO:0000313" key="6">
    <source>
        <dbReference type="Proteomes" id="UP000001064"/>
    </source>
</evidence>
<dbReference type="Gene3D" id="2.60.40.150">
    <property type="entry name" value="C2 domain"/>
    <property type="match status" value="1"/>
</dbReference>
<dbReference type="CDD" id="cd00030">
    <property type="entry name" value="C2"/>
    <property type="match status" value="1"/>
</dbReference>
<keyword evidence="2" id="KW-0106">Calcium</keyword>
<feature type="domain" description="C2" evidence="4">
    <location>
        <begin position="29"/>
        <end position="151"/>
    </location>
</feature>
<dbReference type="OMA" id="PAWNEYD"/>
<dbReference type="OrthoDB" id="14955at2759"/>